<dbReference type="Proteomes" id="UP000032214">
    <property type="component" value="Unassembled WGS sequence"/>
</dbReference>
<name>A0A0D2I2G7_9BACT</name>
<evidence type="ECO:0000313" key="2">
    <source>
        <dbReference type="Proteomes" id="UP000032214"/>
    </source>
</evidence>
<sequence length="317" mass="37284">MHLQNWLKYMHLGAYIICSYGFALEYNSNTIPVELALYMRTFFLPVFKASSTQQSRQWISTLKTHTQYIAQANKYHASFFSHNALTNFIMRTLTTELDTAYYNNYYTESAQLFEQSKKNTRTFHVWPVLLQQLVMQQHLNYDDSDEITICNFLKTLIFQAYIEKNKPLIFIFKAENDFITKSYHIWYESLRHALISLSYKSISDSNKQILFDYSLECNFPLVAEALLHDGYIPGIIDYEKFLYNVIINIRGLEGRITTYLQSDAPLKIIINDQINTLLESYKSMFDLVNISQHMPRAIEAYNLINTLQVNFCSQKKL</sequence>
<keyword evidence="2" id="KW-1185">Reference proteome</keyword>
<dbReference type="EMBL" id="ARQD01000001">
    <property type="protein sequence ID" value="KIX85380.1"/>
    <property type="molecule type" value="Genomic_DNA"/>
</dbReference>
<accession>A0A0D2I2G7</accession>
<proteinExistence type="predicted"/>
<protein>
    <submittedName>
        <fullName evidence="1">Uncharacterized protein</fullName>
    </submittedName>
</protein>
<comment type="caution">
    <text evidence="1">The sequence shown here is derived from an EMBL/GenBank/DDBJ whole genome shotgun (WGS) entry which is preliminary data.</text>
</comment>
<evidence type="ECO:0000313" key="1">
    <source>
        <dbReference type="EMBL" id="KIX85380.1"/>
    </source>
</evidence>
<gene>
    <name evidence="1" type="ORF">J120_00120</name>
</gene>
<dbReference type="AlphaFoldDB" id="A0A0D2I2G7"/>
<organism evidence="1 2">
    <name type="scientific">candidate division TM6 bacterium JCVI TM6SC1</name>
    <dbReference type="NCBI Taxonomy" id="1306947"/>
    <lineage>
        <taxon>Bacteria</taxon>
        <taxon>Candidatus Babelota</taxon>
        <taxon>Vermiphilus</taxon>
    </lineage>
</organism>
<reference evidence="1 2" key="1">
    <citation type="journal article" date="2013" name="Proc. Natl. Acad. Sci. U.S.A.">
        <title>Candidate phylum TM6 genome recovered from a hospital sink biofilm provides genomic insights into this uncultivated phylum.</title>
        <authorList>
            <person name="McLean J.S."/>
            <person name="Lombardo M.J."/>
            <person name="Badger J.H."/>
            <person name="Edlund A."/>
            <person name="Novotny M."/>
            <person name="Yee-Greenbaum J."/>
            <person name="Vyahhi N."/>
            <person name="Hall A.P."/>
            <person name="Yang Y."/>
            <person name="Dupont C.L."/>
            <person name="Ziegler M.G."/>
            <person name="Chitsaz H."/>
            <person name="Allen A.E."/>
            <person name="Yooseph S."/>
            <person name="Tesler G."/>
            <person name="Pevzner P.A."/>
            <person name="Friedman R.M."/>
            <person name="Nealson K.H."/>
            <person name="Venter J.C."/>
            <person name="Lasken R.S."/>
        </authorList>
    </citation>
    <scope>NUCLEOTIDE SEQUENCE [LARGE SCALE GENOMIC DNA]</scope>
    <source>
        <strain evidence="1 2">TM6SC1</strain>
    </source>
</reference>